<evidence type="ECO:0000256" key="2">
    <source>
        <dbReference type="SAM" id="Phobius"/>
    </source>
</evidence>
<name>A0ABS1SD93_9MICO</name>
<keyword evidence="2" id="KW-0472">Membrane</keyword>
<comment type="caution">
    <text evidence="3">The sequence shown here is derived from an EMBL/GenBank/DDBJ whole genome shotgun (WGS) entry which is preliminary data.</text>
</comment>
<keyword evidence="4" id="KW-1185">Reference proteome</keyword>
<protein>
    <recommendedName>
        <fullName evidence="5">Transposase DDE domain-containing protein</fullName>
    </recommendedName>
</protein>
<evidence type="ECO:0000256" key="1">
    <source>
        <dbReference type="SAM" id="MobiDB-lite"/>
    </source>
</evidence>
<dbReference type="Proteomes" id="UP001645859">
    <property type="component" value="Unassembled WGS sequence"/>
</dbReference>
<keyword evidence="2" id="KW-1133">Transmembrane helix</keyword>
<evidence type="ECO:0008006" key="5">
    <source>
        <dbReference type="Google" id="ProtNLM"/>
    </source>
</evidence>
<gene>
    <name evidence="3" type="ORF">D3230_04315</name>
</gene>
<proteinExistence type="predicted"/>
<reference evidence="3 4" key="1">
    <citation type="submission" date="2018-09" db="EMBL/GenBank/DDBJ databases">
        <title>Comparative genomics of Leucobacter spp.</title>
        <authorList>
            <person name="Reis A.C."/>
            <person name="Kolvenbach B.A."/>
            <person name="Corvini P.F.X."/>
            <person name="Nunes O.C."/>
        </authorList>
    </citation>
    <scope>NUCLEOTIDE SEQUENCE [LARGE SCALE GENOMIC DNA]</scope>
    <source>
        <strain evidence="3 4">TAN 31504</strain>
    </source>
</reference>
<sequence>MPEPSDQQANRKRRGSKGGRPPKFDAMNYRGRNMIERDYCRLKQWWGLAARYDELAIAYRAAVALNGMIVSLNLLRNTP</sequence>
<keyword evidence="2" id="KW-0812">Transmembrane</keyword>
<accession>A0ABS1SD93</accession>
<feature type="transmembrane region" description="Helical" evidence="2">
    <location>
        <begin position="57"/>
        <end position="75"/>
    </location>
</feature>
<organism evidence="3 4">
    <name type="scientific">Leucobacter chromiireducens subsp. solipictus</name>
    <dbReference type="NCBI Taxonomy" id="398235"/>
    <lineage>
        <taxon>Bacteria</taxon>
        <taxon>Bacillati</taxon>
        <taxon>Actinomycetota</taxon>
        <taxon>Actinomycetes</taxon>
        <taxon>Micrococcales</taxon>
        <taxon>Microbacteriaceae</taxon>
        <taxon>Leucobacter</taxon>
    </lineage>
</organism>
<dbReference type="EMBL" id="QYAC01000002">
    <property type="protein sequence ID" value="MBL3678523.1"/>
    <property type="molecule type" value="Genomic_DNA"/>
</dbReference>
<evidence type="ECO:0000313" key="3">
    <source>
        <dbReference type="EMBL" id="MBL3678523.1"/>
    </source>
</evidence>
<evidence type="ECO:0000313" key="4">
    <source>
        <dbReference type="Proteomes" id="UP001645859"/>
    </source>
</evidence>
<feature type="region of interest" description="Disordered" evidence="1">
    <location>
        <begin position="1"/>
        <end position="27"/>
    </location>
</feature>